<dbReference type="EMBL" id="JACHMM010000001">
    <property type="protein sequence ID" value="MBB5786714.1"/>
    <property type="molecule type" value="Genomic_DNA"/>
</dbReference>
<evidence type="ECO:0000256" key="4">
    <source>
        <dbReference type="ARBA" id="ARBA00022989"/>
    </source>
</evidence>
<evidence type="ECO:0000259" key="7">
    <source>
        <dbReference type="PROSITE" id="PS50850"/>
    </source>
</evidence>
<reference evidence="8 9" key="1">
    <citation type="submission" date="2020-08" db="EMBL/GenBank/DDBJ databases">
        <title>Sequencing the genomes of 1000 actinobacteria strains.</title>
        <authorList>
            <person name="Klenk H.-P."/>
        </authorList>
    </citation>
    <scope>NUCLEOTIDE SEQUENCE [LARGE SCALE GENOMIC DNA]</scope>
    <source>
        <strain evidence="8 9">DSM 102122</strain>
    </source>
</reference>
<keyword evidence="9" id="KW-1185">Reference proteome</keyword>
<sequence>MRRVLVPLALAQFICSFAGSNMNVMINDIGRDLDTTVQGVQVAITIFLLVMAALMIPGGKLTDKYGRKRCFLAGLIGPGRSASSVRWAASAARPAR</sequence>
<keyword evidence="2" id="KW-0813">Transport</keyword>
<evidence type="ECO:0000256" key="1">
    <source>
        <dbReference type="ARBA" id="ARBA00004651"/>
    </source>
</evidence>
<keyword evidence="5 6" id="KW-0472">Membrane</keyword>
<dbReference type="Proteomes" id="UP000542813">
    <property type="component" value="Unassembled WGS sequence"/>
</dbReference>
<evidence type="ECO:0000313" key="9">
    <source>
        <dbReference type="Proteomes" id="UP000542813"/>
    </source>
</evidence>
<keyword evidence="4 6" id="KW-1133">Transmembrane helix</keyword>
<dbReference type="InterPro" id="IPR020846">
    <property type="entry name" value="MFS_dom"/>
</dbReference>
<protein>
    <submittedName>
        <fullName evidence="8">MFS family permease</fullName>
    </submittedName>
</protein>
<evidence type="ECO:0000256" key="3">
    <source>
        <dbReference type="ARBA" id="ARBA00022692"/>
    </source>
</evidence>
<feature type="domain" description="Major facilitator superfamily (MFS) profile" evidence="7">
    <location>
        <begin position="4"/>
        <end position="96"/>
    </location>
</feature>
<keyword evidence="3 6" id="KW-0812">Transmembrane</keyword>
<comment type="caution">
    <text evidence="8">The sequence shown here is derived from an EMBL/GenBank/DDBJ whole genome shotgun (WGS) entry which is preliminary data.</text>
</comment>
<dbReference type="GO" id="GO:0005886">
    <property type="term" value="C:plasma membrane"/>
    <property type="evidence" value="ECO:0007669"/>
    <property type="project" value="UniProtKB-SubCell"/>
</dbReference>
<proteinExistence type="predicted"/>
<dbReference type="SUPFAM" id="SSF103473">
    <property type="entry name" value="MFS general substrate transporter"/>
    <property type="match status" value="1"/>
</dbReference>
<name>A0A7W9GN20_9ACTN</name>
<dbReference type="InterPro" id="IPR011701">
    <property type="entry name" value="MFS"/>
</dbReference>
<dbReference type="Pfam" id="PF07690">
    <property type="entry name" value="MFS_1"/>
    <property type="match status" value="1"/>
</dbReference>
<dbReference type="PANTHER" id="PTHR42718:SF9">
    <property type="entry name" value="MAJOR FACILITATOR SUPERFAMILY MULTIDRUG TRANSPORTER MFSC"/>
    <property type="match status" value="1"/>
</dbReference>
<evidence type="ECO:0000256" key="5">
    <source>
        <dbReference type="ARBA" id="ARBA00023136"/>
    </source>
</evidence>
<dbReference type="Gene3D" id="1.20.1720.10">
    <property type="entry name" value="Multidrug resistance protein D"/>
    <property type="match status" value="1"/>
</dbReference>
<dbReference type="AlphaFoldDB" id="A0A7W9GN20"/>
<accession>A0A7W9GN20</accession>
<dbReference type="GO" id="GO:0022857">
    <property type="term" value="F:transmembrane transporter activity"/>
    <property type="evidence" value="ECO:0007669"/>
    <property type="project" value="InterPro"/>
</dbReference>
<evidence type="ECO:0000313" key="8">
    <source>
        <dbReference type="EMBL" id="MBB5786714.1"/>
    </source>
</evidence>
<gene>
    <name evidence="8" type="ORF">HD601_001289</name>
</gene>
<feature type="transmembrane region" description="Helical" evidence="6">
    <location>
        <begin position="42"/>
        <end position="59"/>
    </location>
</feature>
<comment type="subcellular location">
    <subcellularLocation>
        <location evidence="1">Cell membrane</location>
        <topology evidence="1">Multi-pass membrane protein</topology>
    </subcellularLocation>
</comment>
<dbReference type="PANTHER" id="PTHR42718">
    <property type="entry name" value="MAJOR FACILITATOR SUPERFAMILY MULTIDRUG TRANSPORTER MFSC"/>
    <property type="match status" value="1"/>
</dbReference>
<evidence type="ECO:0000256" key="6">
    <source>
        <dbReference type="SAM" id="Phobius"/>
    </source>
</evidence>
<organism evidence="8 9">
    <name type="scientific">Jiangella mangrovi</name>
    <dbReference type="NCBI Taxonomy" id="1524084"/>
    <lineage>
        <taxon>Bacteria</taxon>
        <taxon>Bacillati</taxon>
        <taxon>Actinomycetota</taxon>
        <taxon>Actinomycetes</taxon>
        <taxon>Jiangellales</taxon>
        <taxon>Jiangellaceae</taxon>
        <taxon>Jiangella</taxon>
    </lineage>
</organism>
<dbReference type="PROSITE" id="PS50850">
    <property type="entry name" value="MFS"/>
    <property type="match status" value="1"/>
</dbReference>
<evidence type="ECO:0000256" key="2">
    <source>
        <dbReference type="ARBA" id="ARBA00022448"/>
    </source>
</evidence>
<dbReference type="InterPro" id="IPR036259">
    <property type="entry name" value="MFS_trans_sf"/>
</dbReference>